<evidence type="ECO:0000313" key="1">
    <source>
        <dbReference type="EMBL" id="AXA36265.1"/>
    </source>
</evidence>
<name>A0A2Z4Y794_SUMC1</name>
<reference evidence="1 2" key="1">
    <citation type="submission" date="2018-05" db="EMBL/GenBank/DDBJ databases">
        <title>A metagenomic window into the 2 km-deep terrestrial subsurface aquifer revealed taxonomically and functionally diverse microbial community comprising novel uncultured bacterial lineages.</title>
        <authorList>
            <person name="Kadnikov V.V."/>
            <person name="Mardanov A.V."/>
            <person name="Beletsky A.V."/>
            <person name="Banks D."/>
            <person name="Pimenov N.V."/>
            <person name="Frank Y.A."/>
            <person name="Karnachuk O.V."/>
            <person name="Ravin N.V."/>
        </authorList>
    </citation>
    <scope>NUCLEOTIDE SEQUENCE [LARGE SCALE GENOMIC DNA]</scope>
    <source>
        <strain evidence="1">BY</strain>
    </source>
</reference>
<accession>A0A2Z4Y794</accession>
<protein>
    <submittedName>
        <fullName evidence="1">Uncharacterized protein</fullName>
    </submittedName>
</protein>
<dbReference type="Proteomes" id="UP000262583">
    <property type="component" value="Chromosome"/>
</dbReference>
<dbReference type="KEGG" id="schv:BRCON_1488"/>
<sequence length="38" mass="4276">MKRSERNALSRCKAIEGICPWGNCIIETLESAHIMSLN</sequence>
<proteinExistence type="predicted"/>
<dbReference type="AlphaFoldDB" id="A0A2Z4Y794"/>
<evidence type="ECO:0000313" key="2">
    <source>
        <dbReference type="Proteomes" id="UP000262583"/>
    </source>
</evidence>
<dbReference type="EMBL" id="CP030759">
    <property type="protein sequence ID" value="AXA36265.1"/>
    <property type="molecule type" value="Genomic_DNA"/>
</dbReference>
<organism evidence="1 2">
    <name type="scientific">Sumerlaea chitinivorans</name>
    <dbReference type="NCBI Taxonomy" id="2250252"/>
    <lineage>
        <taxon>Bacteria</taxon>
        <taxon>Candidatus Sumerlaeota</taxon>
        <taxon>Candidatus Sumerlaeia</taxon>
        <taxon>Candidatus Sumerlaeales</taxon>
        <taxon>Candidatus Sumerlaeaceae</taxon>
        <taxon>Candidatus Sumerlaea</taxon>
    </lineage>
</organism>
<gene>
    <name evidence="1" type="ORF">BRCON_1488</name>
</gene>